<evidence type="ECO:0000259" key="2">
    <source>
        <dbReference type="Pfam" id="PF00075"/>
    </source>
</evidence>
<dbReference type="Gene3D" id="3.30.420.10">
    <property type="entry name" value="Ribonuclease H-like superfamily/Ribonuclease H"/>
    <property type="match status" value="2"/>
</dbReference>
<dbReference type="Pfam" id="PF00075">
    <property type="entry name" value="RNase_H"/>
    <property type="match status" value="1"/>
</dbReference>
<gene>
    <name evidence="3" type="ORF">WR25_24293</name>
</gene>
<dbReference type="OrthoDB" id="407198at2759"/>
<comment type="caution">
    <text evidence="3">The sequence shown here is derived from an EMBL/GenBank/DDBJ whole genome shotgun (WGS) entry which is preliminary data.</text>
</comment>
<dbReference type="SUPFAM" id="SSF53098">
    <property type="entry name" value="Ribonuclease H-like"/>
    <property type="match status" value="2"/>
</dbReference>
<organism evidence="3 4">
    <name type="scientific">Diploscapter pachys</name>
    <dbReference type="NCBI Taxonomy" id="2018661"/>
    <lineage>
        <taxon>Eukaryota</taxon>
        <taxon>Metazoa</taxon>
        <taxon>Ecdysozoa</taxon>
        <taxon>Nematoda</taxon>
        <taxon>Chromadorea</taxon>
        <taxon>Rhabditida</taxon>
        <taxon>Rhabditina</taxon>
        <taxon>Rhabditomorpha</taxon>
        <taxon>Rhabditoidea</taxon>
        <taxon>Rhabditidae</taxon>
        <taxon>Diploscapter</taxon>
    </lineage>
</organism>
<dbReference type="STRING" id="2018661.A0A2A2J7L3"/>
<feature type="domain" description="RNase H type-1" evidence="2">
    <location>
        <begin position="226"/>
        <end position="284"/>
    </location>
</feature>
<dbReference type="GO" id="GO:0003676">
    <property type="term" value="F:nucleic acid binding"/>
    <property type="evidence" value="ECO:0007669"/>
    <property type="project" value="InterPro"/>
</dbReference>
<sequence>MATAYVRGVLKTLREGKSIGSYAVKWTNLPDSLKSSTAYRLGAYPETEFRSQLAAIREALKEGKKKNLTDITIVTDAKFFPYFYRNGWKTSRGETVANKYFYDQICELVEDFNEVKFRHEVPKNNETWKELEKKCEEGFHCTIPTVDTSEYKLSIEQITHDPKQFEGTGIARVRYFVNKPGMERGIVWDNVDGGEAPIKENVELVPNKREALNMKRILKLADEANLSMLLVRTNSKYFILKCENYINVWIRTDWKNSMRKPIANKEDWEEVIELKKRIKIYWDYFTEPTDEDKAANQKLQVLKAAKDKESRERKKAMESEEAKGDLHDGEEGYEIAENEQKHRVRV</sequence>
<accession>A0A2A2J7L3</accession>
<feature type="compositionally biased region" description="Basic and acidic residues" evidence="1">
    <location>
        <begin position="305"/>
        <end position="330"/>
    </location>
</feature>
<dbReference type="Proteomes" id="UP000218231">
    <property type="component" value="Unassembled WGS sequence"/>
</dbReference>
<dbReference type="GO" id="GO:0004523">
    <property type="term" value="F:RNA-DNA hybrid ribonuclease activity"/>
    <property type="evidence" value="ECO:0007669"/>
    <property type="project" value="InterPro"/>
</dbReference>
<name>A0A2A2J7L3_9BILA</name>
<dbReference type="AlphaFoldDB" id="A0A2A2J7L3"/>
<keyword evidence="4" id="KW-1185">Reference proteome</keyword>
<proteinExistence type="predicted"/>
<evidence type="ECO:0000313" key="3">
    <source>
        <dbReference type="EMBL" id="PAV57625.1"/>
    </source>
</evidence>
<dbReference type="InterPro" id="IPR012337">
    <property type="entry name" value="RNaseH-like_sf"/>
</dbReference>
<protein>
    <recommendedName>
        <fullName evidence="2">RNase H type-1 domain-containing protein</fullName>
    </recommendedName>
</protein>
<feature type="region of interest" description="Disordered" evidence="1">
    <location>
        <begin position="305"/>
        <end position="346"/>
    </location>
</feature>
<reference evidence="3 4" key="1">
    <citation type="journal article" date="2017" name="Curr. Biol.">
        <title>Genome architecture and evolution of a unichromosomal asexual nematode.</title>
        <authorList>
            <person name="Fradin H."/>
            <person name="Zegar C."/>
            <person name="Gutwein M."/>
            <person name="Lucas J."/>
            <person name="Kovtun M."/>
            <person name="Corcoran D."/>
            <person name="Baugh L.R."/>
            <person name="Kiontke K."/>
            <person name="Gunsalus K."/>
            <person name="Fitch D.H."/>
            <person name="Piano F."/>
        </authorList>
    </citation>
    <scope>NUCLEOTIDE SEQUENCE [LARGE SCALE GENOMIC DNA]</scope>
    <source>
        <strain evidence="3">PF1309</strain>
    </source>
</reference>
<dbReference type="EMBL" id="LIAE01010631">
    <property type="protein sequence ID" value="PAV57625.1"/>
    <property type="molecule type" value="Genomic_DNA"/>
</dbReference>
<evidence type="ECO:0000313" key="4">
    <source>
        <dbReference type="Proteomes" id="UP000218231"/>
    </source>
</evidence>
<dbReference type="InterPro" id="IPR036397">
    <property type="entry name" value="RNaseH_sf"/>
</dbReference>
<dbReference type="InterPro" id="IPR002156">
    <property type="entry name" value="RNaseH_domain"/>
</dbReference>
<evidence type="ECO:0000256" key="1">
    <source>
        <dbReference type="SAM" id="MobiDB-lite"/>
    </source>
</evidence>